<keyword evidence="5" id="KW-1185">Reference proteome</keyword>
<name>A0A8S1YK45_PAROT</name>
<evidence type="ECO:0000256" key="2">
    <source>
        <dbReference type="ARBA" id="ARBA00022737"/>
    </source>
</evidence>
<protein>
    <submittedName>
        <fullName evidence="4">Uncharacterized protein</fullName>
    </submittedName>
</protein>
<dbReference type="Proteomes" id="UP000683925">
    <property type="component" value="Unassembled WGS sequence"/>
</dbReference>
<evidence type="ECO:0000313" key="5">
    <source>
        <dbReference type="Proteomes" id="UP000683925"/>
    </source>
</evidence>
<dbReference type="OrthoDB" id="298320at2759"/>
<evidence type="ECO:0000313" key="4">
    <source>
        <dbReference type="EMBL" id="CAD8214685.1"/>
    </source>
</evidence>
<dbReference type="AlphaFoldDB" id="A0A8S1YK45"/>
<accession>A0A8S1YK45</accession>
<comment type="caution">
    <text evidence="4">The sequence shown here is derived from an EMBL/GenBank/DDBJ whole genome shotgun (WGS) entry which is preliminary data.</text>
</comment>
<keyword evidence="2" id="KW-0677">Repeat</keyword>
<dbReference type="PANTHER" id="PTHR39767">
    <property type="entry name" value="CALCIUM/CALMODULIN-BINDING MEMBRANE PROTEIN PCM4-RELATED"/>
    <property type="match status" value="1"/>
</dbReference>
<evidence type="ECO:0000256" key="1">
    <source>
        <dbReference type="ARBA" id="ARBA00022729"/>
    </source>
</evidence>
<reference evidence="4" key="1">
    <citation type="submission" date="2021-01" db="EMBL/GenBank/DDBJ databases">
        <authorList>
            <consortium name="Genoscope - CEA"/>
            <person name="William W."/>
        </authorList>
    </citation>
    <scope>NUCLEOTIDE SEQUENCE</scope>
</reference>
<gene>
    <name evidence="4" type="ORF">POCTA_138.1.T1860007</name>
</gene>
<dbReference type="PANTHER" id="PTHR39767:SF2">
    <property type="entry name" value="CHROMOSOME UNDETERMINED SCAFFOLD_1, WHOLE GENOME SHOTGUN SEQUENCE"/>
    <property type="match status" value="1"/>
</dbReference>
<dbReference type="Pfam" id="PF13948">
    <property type="entry name" value="DUF4215"/>
    <property type="match status" value="2"/>
</dbReference>
<organism evidence="4 5">
    <name type="scientific">Paramecium octaurelia</name>
    <dbReference type="NCBI Taxonomy" id="43137"/>
    <lineage>
        <taxon>Eukaryota</taxon>
        <taxon>Sar</taxon>
        <taxon>Alveolata</taxon>
        <taxon>Ciliophora</taxon>
        <taxon>Intramacronucleata</taxon>
        <taxon>Oligohymenophorea</taxon>
        <taxon>Peniculida</taxon>
        <taxon>Parameciidae</taxon>
        <taxon>Paramecium</taxon>
    </lineage>
</organism>
<dbReference type="InterPro" id="IPR011936">
    <property type="entry name" value="Myxo_disulph_rpt"/>
</dbReference>
<sequence length="560" mass="65149">MKTFFKPSLTIGIITATTIVRTQFAILTQFMEVITILAIIHQYQKHLCSNHIINQEQNLDSGELTIGMDIDLQFMQITFKSIIKLYYNSSGLYNYCGDSYYNDNTFILDLNTYHQSPTATILIWGQQWWGISEFQLFIEKCPDGCDSCDQNGCFNQILYAQFFTAKSFTQVDFNEGWLSSDYQMYNSLFNSADYTNHKFVSLSSTKTIDLAAHNAVSVSLKIITVNLYHKFSILIDDQLVVVSNLNRQLYLYLLISAQTQFNYFKIQLKGWSYYTSDYSRYFGIRDFQLFIRPILNGDYCYDNNIYPFDGCFAEIYECVEGCANCVRSACFECQEGWQYYEYTKNCLPICGDSIITYLKNVMTVTHIHMMGVINQDCILNQFGNCLKWKTSYQDLENSTQSKNLKFNLPITQTDLNHIQCQDFYDSLECHEYVNELELLFLSCDSQYMMNEKKKLVGQKKCGDLITTCDEECDDGNKVEHYGCHLCKYSCPLNCSECQFGKCKQCLPKYELIYGQCKYICDGSESQEDQEYISCYNRITNLIENGHYQHNLFNNQILNIN</sequence>
<keyword evidence="1" id="KW-0732">Signal</keyword>
<evidence type="ECO:0000256" key="3">
    <source>
        <dbReference type="ARBA" id="ARBA00023157"/>
    </source>
</evidence>
<dbReference type="OMA" id="TECEEDS"/>
<dbReference type="EMBL" id="CAJJDP010000190">
    <property type="protein sequence ID" value="CAD8214685.1"/>
    <property type="molecule type" value="Genomic_DNA"/>
</dbReference>
<proteinExistence type="predicted"/>
<keyword evidence="3" id="KW-1015">Disulfide bond</keyword>